<evidence type="ECO:0000256" key="5">
    <source>
        <dbReference type="ARBA" id="ARBA00047925"/>
    </source>
</evidence>
<keyword evidence="4 6" id="KW-0520">NAD</keyword>
<feature type="binding site" evidence="6">
    <location>
        <begin position="150"/>
        <end position="151"/>
    </location>
    <ligand>
        <name>NAD(+)</name>
        <dbReference type="ChEBI" id="CHEBI:57540"/>
    </ligand>
</feature>
<dbReference type="Gene3D" id="3.40.50.10330">
    <property type="entry name" value="Probable inorganic polyphosphate/atp-NAD kinase, domain 1"/>
    <property type="match status" value="1"/>
</dbReference>
<dbReference type="GO" id="GO:0003951">
    <property type="term" value="F:NAD+ kinase activity"/>
    <property type="evidence" value="ECO:0007669"/>
    <property type="project" value="UniProtKB-UniRule"/>
</dbReference>
<dbReference type="InterPro" id="IPR017438">
    <property type="entry name" value="ATP-NAD_kinase_N"/>
</dbReference>
<dbReference type="STRING" id="47866.GA0074694_5010"/>
<evidence type="ECO:0000256" key="2">
    <source>
        <dbReference type="ARBA" id="ARBA00022777"/>
    </source>
</evidence>
<keyword evidence="6" id="KW-0067">ATP-binding</keyword>
<evidence type="ECO:0000256" key="6">
    <source>
        <dbReference type="HAMAP-Rule" id="MF_00361"/>
    </source>
</evidence>
<protein>
    <recommendedName>
        <fullName evidence="6">NAD kinase</fullName>
        <ecNumber evidence="6">2.7.1.23</ecNumber>
    </recommendedName>
    <alternativeName>
        <fullName evidence="6">ATP-dependent NAD kinase</fullName>
    </alternativeName>
</protein>
<feature type="active site" description="Proton acceptor" evidence="6">
    <location>
        <position position="77"/>
    </location>
</feature>
<feature type="binding site" evidence="6">
    <location>
        <position position="180"/>
    </location>
    <ligand>
        <name>NAD(+)</name>
        <dbReference type="ChEBI" id="CHEBI:57540"/>
    </ligand>
</feature>
<feature type="binding site" evidence="6">
    <location>
        <position position="215"/>
    </location>
    <ligand>
        <name>NAD(+)</name>
        <dbReference type="ChEBI" id="CHEBI:57540"/>
    </ligand>
</feature>
<comment type="subcellular location">
    <subcellularLocation>
        <location evidence="6">Cytoplasm</location>
    </subcellularLocation>
</comment>
<name>A0A1C6SF38_9ACTN</name>
<keyword evidence="1 6" id="KW-0808">Transferase</keyword>
<dbReference type="Pfam" id="PF20143">
    <property type="entry name" value="NAD_kinase_C"/>
    <property type="match status" value="1"/>
</dbReference>
<dbReference type="InterPro" id="IPR002504">
    <property type="entry name" value="NADK"/>
</dbReference>
<comment type="caution">
    <text evidence="6">Lacks conserved residue(s) required for the propagation of feature annotation.</text>
</comment>
<dbReference type="PANTHER" id="PTHR20275">
    <property type="entry name" value="NAD KINASE"/>
    <property type="match status" value="1"/>
</dbReference>
<comment type="cofactor">
    <cofactor evidence="6">
        <name>a divalent metal cation</name>
        <dbReference type="ChEBI" id="CHEBI:60240"/>
    </cofactor>
</comment>
<feature type="binding site" evidence="6">
    <location>
        <position position="178"/>
    </location>
    <ligand>
        <name>NAD(+)</name>
        <dbReference type="ChEBI" id="CHEBI:57540"/>
    </ligand>
</feature>
<dbReference type="Proteomes" id="UP000198906">
    <property type="component" value="Unassembled WGS sequence"/>
</dbReference>
<sequence length="323" mass="34333">MSRPAAGDTGVSTLGLVIHPSRPVGESVATILGWARTHSVRVVGRDQDRDRIGQGIETVPDHRFVAQVDGVVALGGDGTMLGAMRLVVERPVPVLGVNHGNLGFLVEITPDTLDRALARMVDGDFTVESHSCLVTDCSGGPPLRTGTGFNDIVLAQQRRTGTVSVDLGVNDEQYGYYRCDALVVATPSGSTAYNYAAGGPVVSPSARTMVITPVAPMAGIGRSVVLGTGDRVSLRIAPDSRPVDVDVDGTPSAELGPGRVLTVCLREDAGQVVRFSTSRYTRRSQIKLSLLDLPMRRDQLLGLFPEHLRPPTTGPAPERENPW</sequence>
<dbReference type="Pfam" id="PF01513">
    <property type="entry name" value="NAD_kinase"/>
    <property type="match status" value="1"/>
</dbReference>
<evidence type="ECO:0000256" key="4">
    <source>
        <dbReference type="ARBA" id="ARBA00023027"/>
    </source>
</evidence>
<keyword evidence="3 6" id="KW-0521">NADP</keyword>
<organism evidence="7 8">
    <name type="scientific">Micromonospora inyonensis</name>
    <dbReference type="NCBI Taxonomy" id="47866"/>
    <lineage>
        <taxon>Bacteria</taxon>
        <taxon>Bacillati</taxon>
        <taxon>Actinomycetota</taxon>
        <taxon>Actinomycetes</taxon>
        <taxon>Micromonosporales</taxon>
        <taxon>Micromonosporaceae</taxon>
        <taxon>Micromonospora</taxon>
    </lineage>
</organism>
<dbReference type="RefSeq" id="WP_091462347.1">
    <property type="nucleotide sequence ID" value="NZ_FMHU01000002.1"/>
</dbReference>
<reference evidence="8" key="1">
    <citation type="submission" date="2016-06" db="EMBL/GenBank/DDBJ databases">
        <authorList>
            <person name="Varghese N."/>
        </authorList>
    </citation>
    <scope>NUCLEOTIDE SEQUENCE [LARGE SCALE GENOMIC DNA]</scope>
    <source>
        <strain evidence="8">DSM 46123</strain>
    </source>
</reference>
<keyword evidence="6" id="KW-0963">Cytoplasm</keyword>
<comment type="catalytic activity">
    <reaction evidence="5 6">
        <text>NAD(+) + ATP = ADP + NADP(+) + H(+)</text>
        <dbReference type="Rhea" id="RHEA:18629"/>
        <dbReference type="ChEBI" id="CHEBI:15378"/>
        <dbReference type="ChEBI" id="CHEBI:30616"/>
        <dbReference type="ChEBI" id="CHEBI:57540"/>
        <dbReference type="ChEBI" id="CHEBI:58349"/>
        <dbReference type="ChEBI" id="CHEBI:456216"/>
        <dbReference type="EC" id="2.7.1.23"/>
    </reaction>
</comment>
<dbReference type="HAMAP" id="MF_00361">
    <property type="entry name" value="NAD_kinase"/>
    <property type="match status" value="1"/>
</dbReference>
<dbReference type="EC" id="2.7.1.23" evidence="6"/>
<gene>
    <name evidence="6" type="primary">nadK</name>
    <name evidence="7" type="ORF">GA0074694_5010</name>
</gene>
<dbReference type="InterPro" id="IPR016064">
    <property type="entry name" value="NAD/diacylglycerol_kinase_sf"/>
</dbReference>
<evidence type="ECO:0000313" key="8">
    <source>
        <dbReference type="Proteomes" id="UP000198906"/>
    </source>
</evidence>
<keyword evidence="2 6" id="KW-0418">Kinase</keyword>
<dbReference type="Gene3D" id="2.60.200.30">
    <property type="entry name" value="Probable inorganic polyphosphate/atp-NAD kinase, domain 2"/>
    <property type="match status" value="1"/>
</dbReference>
<evidence type="ECO:0000256" key="1">
    <source>
        <dbReference type="ARBA" id="ARBA00022679"/>
    </source>
</evidence>
<dbReference type="EMBL" id="FMHU01000002">
    <property type="protein sequence ID" value="SCL28110.1"/>
    <property type="molecule type" value="Genomic_DNA"/>
</dbReference>
<keyword evidence="8" id="KW-1185">Reference proteome</keyword>
<dbReference type="GO" id="GO:0005524">
    <property type="term" value="F:ATP binding"/>
    <property type="evidence" value="ECO:0007669"/>
    <property type="project" value="UniProtKB-KW"/>
</dbReference>
<dbReference type="GO" id="GO:0019674">
    <property type="term" value="P:NAD+ metabolic process"/>
    <property type="evidence" value="ECO:0007669"/>
    <property type="project" value="InterPro"/>
</dbReference>
<feature type="binding site" evidence="6">
    <location>
        <begin position="77"/>
        <end position="78"/>
    </location>
    <ligand>
        <name>NAD(+)</name>
        <dbReference type="ChEBI" id="CHEBI:57540"/>
    </ligand>
</feature>
<comment type="similarity">
    <text evidence="6">Belongs to the NAD kinase family.</text>
</comment>
<dbReference type="GO" id="GO:0005737">
    <property type="term" value="C:cytoplasm"/>
    <property type="evidence" value="ECO:0007669"/>
    <property type="project" value="UniProtKB-SubCell"/>
</dbReference>
<dbReference type="InterPro" id="IPR017437">
    <property type="entry name" value="ATP-NAD_kinase_PpnK-typ_C"/>
</dbReference>
<dbReference type="GO" id="GO:0046872">
    <property type="term" value="F:metal ion binding"/>
    <property type="evidence" value="ECO:0007669"/>
    <property type="project" value="UniProtKB-UniRule"/>
</dbReference>
<dbReference type="GO" id="GO:0051287">
    <property type="term" value="F:NAD binding"/>
    <property type="evidence" value="ECO:0007669"/>
    <property type="project" value="UniProtKB-ARBA"/>
</dbReference>
<keyword evidence="6" id="KW-0547">Nucleotide-binding</keyword>
<proteinExistence type="inferred from homology"/>
<dbReference type="SUPFAM" id="SSF111331">
    <property type="entry name" value="NAD kinase/diacylglycerol kinase-like"/>
    <property type="match status" value="1"/>
</dbReference>
<evidence type="ECO:0000256" key="3">
    <source>
        <dbReference type="ARBA" id="ARBA00022857"/>
    </source>
</evidence>
<evidence type="ECO:0000313" key="7">
    <source>
        <dbReference type="EMBL" id="SCL28110.1"/>
    </source>
</evidence>
<comment type="function">
    <text evidence="6">Involved in the regulation of the intracellular balance of NAD and NADP, and is a key enzyme in the biosynthesis of NADP. Catalyzes specifically the phosphorylation on 2'-hydroxyl of the adenosine moiety of NAD to yield NADP.</text>
</comment>
<accession>A0A1C6SF38</accession>
<dbReference type="GO" id="GO:0006741">
    <property type="term" value="P:NADP+ biosynthetic process"/>
    <property type="evidence" value="ECO:0007669"/>
    <property type="project" value="UniProtKB-UniRule"/>
</dbReference>
<dbReference type="AlphaFoldDB" id="A0A1C6SF38"/>
<dbReference type="PANTHER" id="PTHR20275:SF0">
    <property type="entry name" value="NAD KINASE"/>
    <property type="match status" value="1"/>
</dbReference>